<dbReference type="Proteomes" id="UP000621455">
    <property type="component" value="Unassembled WGS sequence"/>
</dbReference>
<protein>
    <submittedName>
        <fullName evidence="1">Uncharacterized protein</fullName>
    </submittedName>
</protein>
<reference evidence="1 2" key="1">
    <citation type="submission" date="2019-10" db="EMBL/GenBank/DDBJ databases">
        <title>Taxonomy of Antarctic Massilia spp.: description of Massilia rubra sp. nov., Massilia aquatica sp. nov., Massilia mucilaginosa sp. nov., Massilia frigida sp. nov. isolated from streams, lakes and regoliths.</title>
        <authorList>
            <person name="Holochova P."/>
            <person name="Sedlacek I."/>
            <person name="Kralova S."/>
            <person name="Maslanova I."/>
            <person name="Busse H.-J."/>
            <person name="Stankova E."/>
            <person name="Vrbovska V."/>
            <person name="Kovarovic V."/>
            <person name="Bartak M."/>
            <person name="Svec P."/>
            <person name="Pantucek R."/>
        </authorList>
    </citation>
    <scope>NUCLEOTIDE SEQUENCE [LARGE SCALE GENOMIC DNA]</scope>
    <source>
        <strain evidence="1 2">CCM 8695</strain>
    </source>
</reference>
<gene>
    <name evidence="1" type="ORF">F2P44_22680</name>
</gene>
<accession>A0ABX0NFI4</accession>
<dbReference type="EMBL" id="WHJG01000027">
    <property type="protein sequence ID" value="NHZ82061.1"/>
    <property type="molecule type" value="Genomic_DNA"/>
</dbReference>
<evidence type="ECO:0000313" key="1">
    <source>
        <dbReference type="EMBL" id="NHZ82061.1"/>
    </source>
</evidence>
<proteinExistence type="predicted"/>
<organism evidence="1 2">
    <name type="scientific">Massilia frigida</name>
    <dbReference type="NCBI Taxonomy" id="2609281"/>
    <lineage>
        <taxon>Bacteria</taxon>
        <taxon>Pseudomonadati</taxon>
        <taxon>Pseudomonadota</taxon>
        <taxon>Betaproteobacteria</taxon>
        <taxon>Burkholderiales</taxon>
        <taxon>Oxalobacteraceae</taxon>
        <taxon>Telluria group</taxon>
        <taxon>Massilia</taxon>
    </lineage>
</organism>
<sequence>MSTAPYRCQAQVVDFIIKKDVYNDMGKGLLFLSENNPNIALKRWYQKRISDLNESATILEDAGRVVRRDPALKNTLDVAKVYEKGPDWVLRDFYPDSLHLKDALDNPKAASALERTRNGLAGNQHPALLDLAKRLNRPKPSANFHWSPANEKIIWIDGL</sequence>
<keyword evidence="2" id="KW-1185">Reference proteome</keyword>
<evidence type="ECO:0000313" key="2">
    <source>
        <dbReference type="Proteomes" id="UP000621455"/>
    </source>
</evidence>
<comment type="caution">
    <text evidence="1">The sequence shown here is derived from an EMBL/GenBank/DDBJ whole genome shotgun (WGS) entry which is preliminary data.</text>
</comment>
<name>A0ABX0NFI4_9BURK</name>